<dbReference type="PATRIC" id="fig|1429043.3.peg.4521"/>
<keyword evidence="5" id="KW-1185">Reference proteome</keyword>
<dbReference type="FunCoup" id="A0A0D2J1H2">
    <property type="interactions" value="418"/>
</dbReference>
<dbReference type="Proteomes" id="UP000032233">
    <property type="component" value="Unassembled WGS sequence"/>
</dbReference>
<reference evidence="4 5" key="1">
    <citation type="submission" date="2013-11" db="EMBL/GenBank/DDBJ databases">
        <title>Metagenomic analysis of a methanogenic consortium involved in long chain n-alkane degradation.</title>
        <authorList>
            <person name="Davidova I.A."/>
            <person name="Callaghan A.V."/>
            <person name="Wawrik B."/>
            <person name="Pruitt S."/>
            <person name="Marks C."/>
            <person name="Duncan K.E."/>
            <person name="Suflita J.M."/>
        </authorList>
    </citation>
    <scope>NUCLEOTIDE SEQUENCE [LARGE SCALE GENOMIC DNA]</scope>
    <source>
        <strain evidence="4 5">SPR</strain>
    </source>
</reference>
<dbReference type="SUPFAM" id="SSF82607">
    <property type="entry name" value="YbaB-like"/>
    <property type="match status" value="1"/>
</dbReference>
<sequence>MLPKNMGNMLKQAQKMQQQMTKIQEELGEKEVAAQAGGGMVEAVVNGKGEMLRLKLEPEVVDPEDVEMLTDLVVAAVNEAQRRAQEMMQEEMGKLTGGMNIPGLFG</sequence>
<feature type="compositionally biased region" description="Low complexity" evidence="3">
    <location>
        <begin position="9"/>
        <end position="21"/>
    </location>
</feature>
<evidence type="ECO:0000256" key="2">
    <source>
        <dbReference type="HAMAP-Rule" id="MF_00274"/>
    </source>
</evidence>
<gene>
    <name evidence="4" type="ORF">X474_21320</name>
</gene>
<organism evidence="4 5">
    <name type="scientific">Dethiosulfatarculus sandiegensis</name>
    <dbReference type="NCBI Taxonomy" id="1429043"/>
    <lineage>
        <taxon>Bacteria</taxon>
        <taxon>Pseudomonadati</taxon>
        <taxon>Thermodesulfobacteriota</taxon>
        <taxon>Desulfarculia</taxon>
        <taxon>Desulfarculales</taxon>
        <taxon>Desulfarculaceae</taxon>
        <taxon>Dethiosulfatarculus</taxon>
    </lineage>
</organism>
<dbReference type="PIRSF" id="PIRSF004555">
    <property type="entry name" value="UCP004555"/>
    <property type="match status" value="1"/>
</dbReference>
<dbReference type="InParanoid" id="A0A0D2J1H2"/>
<dbReference type="EMBL" id="AZAC01000035">
    <property type="protein sequence ID" value="KIX12044.1"/>
    <property type="molecule type" value="Genomic_DNA"/>
</dbReference>
<feature type="region of interest" description="Disordered" evidence="3">
    <location>
        <begin position="1"/>
        <end position="21"/>
    </location>
</feature>
<evidence type="ECO:0000313" key="4">
    <source>
        <dbReference type="EMBL" id="KIX12044.1"/>
    </source>
</evidence>
<comment type="caution">
    <text evidence="4">The sequence shown here is derived from an EMBL/GenBank/DDBJ whole genome shotgun (WGS) entry which is preliminary data.</text>
</comment>
<evidence type="ECO:0000256" key="3">
    <source>
        <dbReference type="SAM" id="MobiDB-lite"/>
    </source>
</evidence>
<comment type="subunit">
    <text evidence="2">Homodimer.</text>
</comment>
<comment type="function">
    <text evidence="2">Binds to DNA and alters its conformation. May be involved in regulation of gene expression, nucleoid organization and DNA protection.</text>
</comment>
<comment type="subcellular location">
    <subcellularLocation>
        <location evidence="2">Cytoplasm</location>
        <location evidence="2">Nucleoid</location>
    </subcellularLocation>
</comment>
<dbReference type="PANTHER" id="PTHR33449:SF1">
    <property type="entry name" value="NUCLEOID-ASSOCIATED PROTEIN YBAB"/>
    <property type="match status" value="1"/>
</dbReference>
<dbReference type="STRING" id="1429043.X474_21320"/>
<evidence type="ECO:0000313" key="5">
    <source>
        <dbReference type="Proteomes" id="UP000032233"/>
    </source>
</evidence>
<dbReference type="AlphaFoldDB" id="A0A0D2J1H2"/>
<dbReference type="OrthoDB" id="9803080at2"/>
<dbReference type="HAMAP" id="MF_00274">
    <property type="entry name" value="DNA_YbaB_EbfC"/>
    <property type="match status" value="1"/>
</dbReference>
<accession>A0A0D2J1H2</accession>
<keyword evidence="2" id="KW-0963">Cytoplasm</keyword>
<dbReference type="InterPro" id="IPR036894">
    <property type="entry name" value="YbaB-like_sf"/>
</dbReference>
<dbReference type="RefSeq" id="WP_044351201.1">
    <property type="nucleotide sequence ID" value="NZ_AZAC01000035.1"/>
</dbReference>
<protein>
    <recommendedName>
        <fullName evidence="2">Nucleoid-associated protein X474_21320</fullName>
    </recommendedName>
</protein>
<dbReference type="Pfam" id="PF02575">
    <property type="entry name" value="YbaB_DNA_bd"/>
    <property type="match status" value="1"/>
</dbReference>
<dbReference type="Gene3D" id="3.30.1310.10">
    <property type="entry name" value="Nucleoid-associated protein YbaB-like domain"/>
    <property type="match status" value="1"/>
</dbReference>
<keyword evidence="1 2" id="KW-0238">DNA-binding</keyword>
<dbReference type="GO" id="GO:0043590">
    <property type="term" value="C:bacterial nucleoid"/>
    <property type="evidence" value="ECO:0007669"/>
    <property type="project" value="UniProtKB-UniRule"/>
</dbReference>
<evidence type="ECO:0000256" key="1">
    <source>
        <dbReference type="ARBA" id="ARBA00023125"/>
    </source>
</evidence>
<dbReference type="PANTHER" id="PTHR33449">
    <property type="entry name" value="NUCLEOID-ASSOCIATED PROTEIN YBAB"/>
    <property type="match status" value="1"/>
</dbReference>
<comment type="similarity">
    <text evidence="2">Belongs to the YbaB/EbfC family.</text>
</comment>
<dbReference type="NCBIfam" id="TIGR00103">
    <property type="entry name" value="DNA_YbaB_EbfC"/>
    <property type="match status" value="1"/>
</dbReference>
<dbReference type="GO" id="GO:0005829">
    <property type="term" value="C:cytosol"/>
    <property type="evidence" value="ECO:0007669"/>
    <property type="project" value="TreeGrafter"/>
</dbReference>
<name>A0A0D2J1H2_9BACT</name>
<dbReference type="InterPro" id="IPR004401">
    <property type="entry name" value="YbaB/EbfC"/>
</dbReference>
<dbReference type="GO" id="GO:0003677">
    <property type="term" value="F:DNA binding"/>
    <property type="evidence" value="ECO:0007669"/>
    <property type="project" value="UniProtKB-UniRule"/>
</dbReference>
<proteinExistence type="inferred from homology"/>